<dbReference type="Proteomes" id="UP001054821">
    <property type="component" value="Chromosome 6"/>
</dbReference>
<reference evidence="3 6" key="3">
    <citation type="journal article" date="2022" name="G3 (Bethesda)">
        <title>Whole-genome sequence and methylome profiling of the almond [Prunus dulcis (Mill.) D.A. Webb] cultivar 'Nonpareil'.</title>
        <authorList>
            <person name="D'Amico-Willman K.M."/>
            <person name="Ouma W.Z."/>
            <person name="Meulia T."/>
            <person name="Sideli G.M."/>
            <person name="Gradziel T.M."/>
            <person name="Fresnedo-Ramirez J."/>
        </authorList>
    </citation>
    <scope>NUCLEOTIDE SEQUENCE [LARGE SCALE GENOMIC DNA]</scope>
    <source>
        <strain evidence="3">Clone GOH B32 T37-40</strain>
    </source>
</reference>
<dbReference type="Gene3D" id="2.60.40.420">
    <property type="entry name" value="Cupredoxins - blue copper proteins"/>
    <property type="match status" value="1"/>
</dbReference>
<dbReference type="Proteomes" id="UP000327085">
    <property type="component" value="Chromosome 6"/>
</dbReference>
<dbReference type="AlphaFoldDB" id="A0A5E4EF03"/>
<gene>
    <name evidence="4" type="ORF">ALMOND_2B002716</name>
    <name evidence="3" type="ORF">L3X38_035107</name>
</gene>
<dbReference type="Pfam" id="PF02298">
    <property type="entry name" value="Cu_bind_like"/>
    <property type="match status" value="1"/>
</dbReference>
<dbReference type="EMBL" id="CABIKO010000010">
    <property type="protein sequence ID" value="VVA14377.1"/>
    <property type="molecule type" value="Genomic_DNA"/>
</dbReference>
<evidence type="ECO:0000313" key="3">
    <source>
        <dbReference type="EMBL" id="KAI5326033.1"/>
    </source>
</evidence>
<dbReference type="InParanoid" id="A0A5E4EF03"/>
<evidence type="ECO:0000313" key="6">
    <source>
        <dbReference type="Proteomes" id="UP001054821"/>
    </source>
</evidence>
<name>A0A5E4EF03_PRUDU</name>
<feature type="domain" description="Phytocyanin" evidence="2">
    <location>
        <begin position="25"/>
        <end position="125"/>
    </location>
</feature>
<dbReference type="PANTHER" id="PTHR33021:SF377">
    <property type="entry name" value="OS02G0731400 PROTEIN"/>
    <property type="match status" value="1"/>
</dbReference>
<proteinExistence type="predicted"/>
<dbReference type="PANTHER" id="PTHR33021">
    <property type="entry name" value="BLUE COPPER PROTEIN"/>
    <property type="match status" value="1"/>
</dbReference>
<feature type="chain" id="PRO_5044620403" evidence="1">
    <location>
        <begin position="26"/>
        <end position="125"/>
    </location>
</feature>
<dbReference type="InterPro" id="IPR008972">
    <property type="entry name" value="Cupredoxin"/>
</dbReference>
<dbReference type="GO" id="GO:0005886">
    <property type="term" value="C:plasma membrane"/>
    <property type="evidence" value="ECO:0007669"/>
    <property type="project" value="TreeGrafter"/>
</dbReference>
<evidence type="ECO:0000313" key="4">
    <source>
        <dbReference type="EMBL" id="VVA14377.1"/>
    </source>
</evidence>
<keyword evidence="6" id="KW-1185">Reference proteome</keyword>
<keyword evidence="1" id="KW-0732">Signal</keyword>
<dbReference type="PROSITE" id="PS51485">
    <property type="entry name" value="PHYTOCYANIN"/>
    <property type="match status" value="1"/>
</dbReference>
<evidence type="ECO:0000313" key="5">
    <source>
        <dbReference type="Proteomes" id="UP000327085"/>
    </source>
</evidence>
<dbReference type="InterPro" id="IPR003245">
    <property type="entry name" value="Phytocyanin_dom"/>
</dbReference>
<reference evidence="4" key="1">
    <citation type="submission" date="2019-07" db="EMBL/GenBank/DDBJ databases">
        <authorList>
            <person name="Alioto T."/>
            <person name="Alioto T."/>
            <person name="Gomez Garrido J."/>
        </authorList>
    </citation>
    <scope>NUCLEOTIDE SEQUENCE</scope>
</reference>
<accession>A0A5E4EF03</accession>
<dbReference type="EMBL" id="JAJFAZ020000006">
    <property type="protein sequence ID" value="KAI5326033.1"/>
    <property type="molecule type" value="Genomic_DNA"/>
</dbReference>
<protein>
    <submittedName>
        <fullName evidence="4">PREDICTED: basic blue</fullName>
    </submittedName>
</protein>
<sequence>MSTRMSDLFVIGIGILVCLLLQCEAYYTVGGAEGWRADPSMTNWPKDRSFKAGDVLFFKYSSEDLGVVALTNSDAYKNCNIALDLTRTFHGSGNDLVVLQQGTIYFVAITKAYCIKGAKMMIDVK</sequence>
<dbReference type="InterPro" id="IPR039391">
    <property type="entry name" value="Phytocyanin-like"/>
</dbReference>
<organism evidence="4 5">
    <name type="scientific">Prunus dulcis</name>
    <name type="common">Almond</name>
    <name type="synonym">Amygdalus dulcis</name>
    <dbReference type="NCBI Taxonomy" id="3755"/>
    <lineage>
        <taxon>Eukaryota</taxon>
        <taxon>Viridiplantae</taxon>
        <taxon>Streptophyta</taxon>
        <taxon>Embryophyta</taxon>
        <taxon>Tracheophyta</taxon>
        <taxon>Spermatophyta</taxon>
        <taxon>Magnoliopsida</taxon>
        <taxon>eudicotyledons</taxon>
        <taxon>Gunneridae</taxon>
        <taxon>Pentapetalae</taxon>
        <taxon>rosids</taxon>
        <taxon>fabids</taxon>
        <taxon>Rosales</taxon>
        <taxon>Rosaceae</taxon>
        <taxon>Amygdaloideae</taxon>
        <taxon>Amygdaleae</taxon>
        <taxon>Prunus</taxon>
    </lineage>
</organism>
<evidence type="ECO:0000256" key="1">
    <source>
        <dbReference type="SAM" id="SignalP"/>
    </source>
</evidence>
<evidence type="ECO:0000259" key="2">
    <source>
        <dbReference type="PROSITE" id="PS51485"/>
    </source>
</evidence>
<reference evidence="5" key="2">
    <citation type="journal article" date="2020" name="Plant J.">
        <title>Transposons played a major role in the diversification between the closely related almond and peach genomes: results from the almond genome sequence.</title>
        <authorList>
            <person name="Alioto T."/>
            <person name="Alexiou K.G."/>
            <person name="Bardil A."/>
            <person name="Barteri F."/>
            <person name="Castanera R."/>
            <person name="Cruz F."/>
            <person name="Dhingra A."/>
            <person name="Duval H."/>
            <person name="Fernandez I Marti A."/>
            <person name="Frias L."/>
            <person name="Galan B."/>
            <person name="Garcia J.L."/>
            <person name="Howad W."/>
            <person name="Gomez-Garrido J."/>
            <person name="Gut M."/>
            <person name="Julca I."/>
            <person name="Morata J."/>
            <person name="Puigdomenech P."/>
            <person name="Ribeca P."/>
            <person name="Rubio Cabetas M.J."/>
            <person name="Vlasova A."/>
            <person name="Wirthensohn M."/>
            <person name="Garcia-Mas J."/>
            <person name="Gabaldon T."/>
            <person name="Casacuberta J.M."/>
            <person name="Arus P."/>
        </authorList>
    </citation>
    <scope>NUCLEOTIDE SEQUENCE [LARGE SCALE GENOMIC DNA]</scope>
    <source>
        <strain evidence="5">cv. Texas</strain>
    </source>
</reference>
<dbReference type="GO" id="GO:0009055">
    <property type="term" value="F:electron transfer activity"/>
    <property type="evidence" value="ECO:0007669"/>
    <property type="project" value="InterPro"/>
</dbReference>
<dbReference type="SUPFAM" id="SSF49503">
    <property type="entry name" value="Cupredoxins"/>
    <property type="match status" value="1"/>
</dbReference>
<feature type="signal peptide" evidence="1">
    <location>
        <begin position="1"/>
        <end position="25"/>
    </location>
</feature>
<dbReference type="Gramene" id="VVA14377">
    <property type="protein sequence ID" value="VVA14377"/>
    <property type="gene ID" value="Prudul26B002716"/>
</dbReference>